<dbReference type="PANTHER" id="PTHR34075:SF5">
    <property type="entry name" value="BLR3430 PROTEIN"/>
    <property type="match status" value="1"/>
</dbReference>
<proteinExistence type="predicted"/>
<protein>
    <submittedName>
        <fullName evidence="3">Zn-ribbon domain-containing OB-fold protein</fullName>
    </submittedName>
</protein>
<evidence type="ECO:0000313" key="3">
    <source>
        <dbReference type="EMBL" id="QFU74913.1"/>
    </source>
</evidence>
<dbReference type="InterPro" id="IPR052513">
    <property type="entry name" value="Thioester_dehydratase-like"/>
</dbReference>
<accession>A0A5P9NGH8</accession>
<evidence type="ECO:0000259" key="2">
    <source>
        <dbReference type="Pfam" id="PF12172"/>
    </source>
</evidence>
<dbReference type="RefSeq" id="WP_152661020.1">
    <property type="nucleotide sequence ID" value="NZ_CP036422.1"/>
</dbReference>
<dbReference type="SUPFAM" id="SSF50249">
    <property type="entry name" value="Nucleic acid-binding proteins"/>
    <property type="match status" value="1"/>
</dbReference>
<dbReference type="OrthoDB" id="4303499at2"/>
<reference evidence="3 4" key="1">
    <citation type="submission" date="2019-02" db="EMBL/GenBank/DDBJ databases">
        <authorList>
            <person name="Li S.-H."/>
        </authorList>
    </citation>
    <scope>NUCLEOTIDE SEQUENCE [LARGE SCALE GENOMIC DNA]</scope>
    <source>
        <strain evidence="3 4">IMCC14385</strain>
    </source>
</reference>
<feature type="domain" description="ChsH2 rubredoxin-like zinc ribbon" evidence="2">
    <location>
        <begin position="20"/>
        <end position="52"/>
    </location>
</feature>
<sequence length="144" mass="16220">MSDKPLAPAIDGWHTMEVKPHLIGTQCNSCGSYFFPMNHAYCRNPACDSTEFSEVELSRTGHIWSYTNASYKPPEPFVAAEPFEPYSIAAVQLEKEQMVVLGQVIEGVSCDELKVGMPVELVLEQLHETDDDIKMTWKWKPVKA</sequence>
<dbReference type="InterPro" id="IPR022002">
    <property type="entry name" value="ChsH2_Znr"/>
</dbReference>
<dbReference type="Pfam" id="PF12172">
    <property type="entry name" value="zf-ChsH2"/>
    <property type="match status" value="1"/>
</dbReference>
<organism evidence="3 4">
    <name type="scientific">Halioglobus maricola</name>
    <dbReference type="NCBI Taxonomy" id="2601894"/>
    <lineage>
        <taxon>Bacteria</taxon>
        <taxon>Pseudomonadati</taxon>
        <taxon>Pseudomonadota</taxon>
        <taxon>Gammaproteobacteria</taxon>
        <taxon>Cellvibrionales</taxon>
        <taxon>Halieaceae</taxon>
        <taxon>Halioglobus</taxon>
    </lineage>
</organism>
<dbReference type="Proteomes" id="UP000326287">
    <property type="component" value="Chromosome"/>
</dbReference>
<keyword evidence="4" id="KW-1185">Reference proteome</keyword>
<evidence type="ECO:0000313" key="4">
    <source>
        <dbReference type="Proteomes" id="UP000326287"/>
    </source>
</evidence>
<evidence type="ECO:0000259" key="1">
    <source>
        <dbReference type="Pfam" id="PF01796"/>
    </source>
</evidence>
<dbReference type="InterPro" id="IPR012340">
    <property type="entry name" value="NA-bd_OB-fold"/>
</dbReference>
<dbReference type="PANTHER" id="PTHR34075">
    <property type="entry name" value="BLR3430 PROTEIN"/>
    <property type="match status" value="1"/>
</dbReference>
<name>A0A5P9NGH8_9GAMM</name>
<dbReference type="AlphaFoldDB" id="A0A5P9NGH8"/>
<gene>
    <name evidence="3" type="ORF">EY643_04240</name>
</gene>
<dbReference type="Pfam" id="PF01796">
    <property type="entry name" value="OB_ChsH2_C"/>
    <property type="match status" value="1"/>
</dbReference>
<dbReference type="KEGG" id="halc:EY643_04240"/>
<dbReference type="InterPro" id="IPR002878">
    <property type="entry name" value="ChsH2_C"/>
</dbReference>
<feature type="domain" description="ChsH2 C-terminal OB-fold" evidence="1">
    <location>
        <begin position="54"/>
        <end position="123"/>
    </location>
</feature>
<dbReference type="EMBL" id="CP036422">
    <property type="protein sequence ID" value="QFU74913.1"/>
    <property type="molecule type" value="Genomic_DNA"/>
</dbReference>